<evidence type="ECO:0000313" key="2">
    <source>
        <dbReference type="Proteomes" id="UP000000442"/>
    </source>
</evidence>
<dbReference type="Gene3D" id="3.40.190.10">
    <property type="entry name" value="Periplasmic binding protein-like II"/>
    <property type="match status" value="1"/>
</dbReference>
<name>C0QGR6_DESAH</name>
<proteinExistence type="predicted"/>
<gene>
    <name evidence="1" type="ordered locus">HRM2_04230</name>
</gene>
<dbReference type="AlphaFoldDB" id="C0QGR6"/>
<reference evidence="1 2" key="1">
    <citation type="journal article" date="2009" name="Environ. Microbiol.">
        <title>Genome sequence of Desulfobacterium autotrophicum HRM2, a marine sulfate reducer oxidizing organic carbon completely to carbon dioxide.</title>
        <authorList>
            <person name="Strittmatter A.W."/>
            <person name="Liesegang H."/>
            <person name="Rabus R."/>
            <person name="Decker I."/>
            <person name="Amann J."/>
            <person name="Andres S."/>
            <person name="Henne A."/>
            <person name="Fricke W.F."/>
            <person name="Martinez-Arias R."/>
            <person name="Bartels D."/>
            <person name="Goesmann A."/>
            <person name="Krause L."/>
            <person name="Puehler A."/>
            <person name="Klenk H.P."/>
            <person name="Richter M."/>
            <person name="Schuler M."/>
            <person name="Gloeckner F.O."/>
            <person name="Meyerdierks A."/>
            <person name="Gottschalk G."/>
            <person name="Amann R."/>
        </authorList>
    </citation>
    <scope>NUCLEOTIDE SEQUENCE [LARGE SCALE GENOMIC DNA]</scope>
    <source>
        <strain evidence="2">ATCC 43914 / DSM 3382 / HRM2</strain>
    </source>
</reference>
<keyword evidence="2" id="KW-1185">Reference proteome</keyword>
<accession>C0QGR6</accession>
<dbReference type="eggNOG" id="COG0583">
    <property type="taxonomic scope" value="Bacteria"/>
</dbReference>
<protein>
    <submittedName>
        <fullName evidence="1">Transcriptional regulator</fullName>
    </submittedName>
</protein>
<dbReference type="HOGENOM" id="CLU_2552672_0_0_7"/>
<dbReference type="EMBL" id="CP001087">
    <property type="protein sequence ID" value="ACN13541.1"/>
    <property type="molecule type" value="Genomic_DNA"/>
</dbReference>
<dbReference type="Proteomes" id="UP000000442">
    <property type="component" value="Chromosome"/>
</dbReference>
<dbReference type="SUPFAM" id="SSF53850">
    <property type="entry name" value="Periplasmic binding protein-like II"/>
    <property type="match status" value="1"/>
</dbReference>
<dbReference type="STRING" id="177437.HRM2_04230"/>
<sequence>MIAHAPVVWAANPVFVLQKHKILALATFEEGCILRNWALEGLERAGIDYKIVYVSRSISGLLDAVKAGFAIHPSSAITFLPI</sequence>
<dbReference type="KEGG" id="dat:HRM2_04230"/>
<evidence type="ECO:0000313" key="1">
    <source>
        <dbReference type="EMBL" id="ACN13541.1"/>
    </source>
</evidence>
<organism evidence="1 2">
    <name type="scientific">Desulforapulum autotrophicum (strain ATCC 43914 / DSM 3382 / VKM B-1955 / HRM2)</name>
    <name type="common">Desulfobacterium autotrophicum</name>
    <dbReference type="NCBI Taxonomy" id="177437"/>
    <lineage>
        <taxon>Bacteria</taxon>
        <taxon>Pseudomonadati</taxon>
        <taxon>Thermodesulfobacteriota</taxon>
        <taxon>Desulfobacteria</taxon>
        <taxon>Desulfobacterales</taxon>
        <taxon>Desulfobacteraceae</taxon>
        <taxon>Desulforapulum</taxon>
    </lineage>
</organism>